<gene>
    <name evidence="1" type="ORF">LITE_LOCUS44653</name>
</gene>
<keyword evidence="2" id="KW-1185">Reference proteome</keyword>
<proteinExistence type="predicted"/>
<evidence type="ECO:0000313" key="1">
    <source>
        <dbReference type="EMBL" id="CAI0548131.1"/>
    </source>
</evidence>
<organism evidence="1 2">
    <name type="scientific">Linum tenue</name>
    <dbReference type="NCBI Taxonomy" id="586396"/>
    <lineage>
        <taxon>Eukaryota</taxon>
        <taxon>Viridiplantae</taxon>
        <taxon>Streptophyta</taxon>
        <taxon>Embryophyta</taxon>
        <taxon>Tracheophyta</taxon>
        <taxon>Spermatophyta</taxon>
        <taxon>Magnoliopsida</taxon>
        <taxon>eudicotyledons</taxon>
        <taxon>Gunneridae</taxon>
        <taxon>Pentapetalae</taxon>
        <taxon>rosids</taxon>
        <taxon>fabids</taxon>
        <taxon>Malpighiales</taxon>
        <taxon>Linaceae</taxon>
        <taxon>Linum</taxon>
    </lineage>
</organism>
<dbReference type="Proteomes" id="UP001154282">
    <property type="component" value="Unassembled WGS sequence"/>
</dbReference>
<evidence type="ECO:0000313" key="2">
    <source>
        <dbReference type="Proteomes" id="UP001154282"/>
    </source>
</evidence>
<dbReference type="AlphaFoldDB" id="A0AAV0QT59"/>
<name>A0AAV0QT59_9ROSI</name>
<dbReference type="EMBL" id="CAMGYJ010000010">
    <property type="protein sequence ID" value="CAI0548131.1"/>
    <property type="molecule type" value="Genomic_DNA"/>
</dbReference>
<sequence length="38" mass="4613">MRGRGRLFFVFFVVFGLLWRKREEREARRGEVRREGGG</sequence>
<accession>A0AAV0QT59</accession>
<protein>
    <submittedName>
        <fullName evidence="1">Uncharacterized protein</fullName>
    </submittedName>
</protein>
<comment type="caution">
    <text evidence="1">The sequence shown here is derived from an EMBL/GenBank/DDBJ whole genome shotgun (WGS) entry which is preliminary data.</text>
</comment>
<reference evidence="1" key="1">
    <citation type="submission" date="2022-08" db="EMBL/GenBank/DDBJ databases">
        <authorList>
            <person name="Gutierrez-Valencia J."/>
        </authorList>
    </citation>
    <scope>NUCLEOTIDE SEQUENCE</scope>
</reference>